<dbReference type="Proteomes" id="UP001244297">
    <property type="component" value="Unassembled WGS sequence"/>
</dbReference>
<comment type="caution">
    <text evidence="1">The sequence shown here is derived from an EMBL/GenBank/DDBJ whole genome shotgun (WGS) entry which is preliminary data.</text>
</comment>
<protein>
    <recommendedName>
        <fullName evidence="3">GP-PDE domain-containing protein</fullName>
    </recommendedName>
</protein>
<organism evidence="1 2">
    <name type="scientific">Methylobacterium longum</name>
    <dbReference type="NCBI Taxonomy" id="767694"/>
    <lineage>
        <taxon>Bacteria</taxon>
        <taxon>Pseudomonadati</taxon>
        <taxon>Pseudomonadota</taxon>
        <taxon>Alphaproteobacteria</taxon>
        <taxon>Hyphomicrobiales</taxon>
        <taxon>Methylobacteriaceae</taxon>
        <taxon>Methylobacterium</taxon>
    </lineage>
</organism>
<keyword evidence="2" id="KW-1185">Reference proteome</keyword>
<dbReference type="RefSeq" id="WP_238294014.1">
    <property type="nucleotide sequence ID" value="NZ_BPQS01000091.1"/>
</dbReference>
<accession>A0ABT8AV48</accession>
<evidence type="ECO:0000313" key="2">
    <source>
        <dbReference type="Proteomes" id="UP001244297"/>
    </source>
</evidence>
<proteinExistence type="predicted"/>
<sequence length="210" mass="24007">MEIIAHRRNSTGQLTATPTKFGVEVDVRSEGDELIVQHDPFAKGEKFEIWISSFQHGTLIINVKEEGLEERIETILTARGVKKFFFLDQSFPFIIKCARRGERRCAVRVSQFESTATALNLAGLIDWVWVDYFKPVVLQNEQNIVGVPDFPFNEPDLLQIKKAGFKLCLVSPELQGWPADESIPYLRTHLDKSLSLIDAVCTKRWDLWAK</sequence>
<evidence type="ECO:0000313" key="1">
    <source>
        <dbReference type="EMBL" id="MDN3573832.1"/>
    </source>
</evidence>
<name>A0ABT8AV48_9HYPH</name>
<reference evidence="2" key="1">
    <citation type="journal article" date="2019" name="Int. J. Syst. Evol. Microbiol.">
        <title>The Global Catalogue of Microorganisms (GCM) 10K type strain sequencing project: providing services to taxonomists for standard genome sequencing and annotation.</title>
        <authorList>
            <consortium name="The Broad Institute Genomics Platform"/>
            <consortium name="The Broad Institute Genome Sequencing Center for Infectious Disease"/>
            <person name="Wu L."/>
            <person name="Ma J."/>
        </authorList>
    </citation>
    <scope>NUCLEOTIDE SEQUENCE [LARGE SCALE GENOMIC DNA]</scope>
    <source>
        <strain evidence="2">CECT 7806</strain>
    </source>
</reference>
<evidence type="ECO:0008006" key="3">
    <source>
        <dbReference type="Google" id="ProtNLM"/>
    </source>
</evidence>
<gene>
    <name evidence="1" type="ORF">QWZ18_24860</name>
</gene>
<dbReference type="EMBL" id="JAUFPT010000085">
    <property type="protein sequence ID" value="MDN3573832.1"/>
    <property type="molecule type" value="Genomic_DNA"/>
</dbReference>